<sequence>MADRTVPAIELHPLSVDERAELIAARGTARRVPLTQLAALPSTTSMVYRIASLDAQGRIADSSIVNALGWQAGRRMRLDVLSNTTVTVQADPDGVFTLARRAHLPLSAAVRRWCGLNPGDRLLLAAAPDPGLLLIHTMRALDAMVAAFHTPGADTP</sequence>
<accession>A0A1I6UU62</accession>
<evidence type="ECO:0000313" key="1">
    <source>
        <dbReference type="EMBL" id="SFT04897.1"/>
    </source>
</evidence>
<evidence type="ECO:0000313" key="2">
    <source>
        <dbReference type="Proteomes" id="UP000198852"/>
    </source>
</evidence>
<dbReference type="OrthoDB" id="3694660at2"/>
<dbReference type="STRING" id="95161.SAMN05660874_05256"/>
<dbReference type="AlphaFoldDB" id="A0A1I6UU62"/>
<reference evidence="2" key="1">
    <citation type="submission" date="2016-10" db="EMBL/GenBank/DDBJ databases">
        <authorList>
            <person name="Varghese N."/>
            <person name="Submissions S."/>
        </authorList>
    </citation>
    <scope>NUCLEOTIDE SEQUENCE [LARGE SCALE GENOMIC DNA]</scope>
    <source>
        <strain evidence="2">DSM 44771</strain>
    </source>
</reference>
<keyword evidence="2" id="KW-1185">Reference proteome</keyword>
<name>A0A1I6UU62_9PSEU</name>
<protein>
    <submittedName>
        <fullName evidence="1">Uncharacterized protein</fullName>
    </submittedName>
</protein>
<proteinExistence type="predicted"/>
<dbReference type="Proteomes" id="UP000198852">
    <property type="component" value="Unassembled WGS sequence"/>
</dbReference>
<organism evidence="1 2">
    <name type="scientific">Saccharopolyspora flava</name>
    <dbReference type="NCBI Taxonomy" id="95161"/>
    <lineage>
        <taxon>Bacteria</taxon>
        <taxon>Bacillati</taxon>
        <taxon>Actinomycetota</taxon>
        <taxon>Actinomycetes</taxon>
        <taxon>Pseudonocardiales</taxon>
        <taxon>Pseudonocardiaceae</taxon>
        <taxon>Saccharopolyspora</taxon>
    </lineage>
</organism>
<gene>
    <name evidence="1" type="ORF">SAMN05660874_05256</name>
</gene>
<dbReference type="EMBL" id="FOZX01000013">
    <property type="protein sequence ID" value="SFT04897.1"/>
    <property type="molecule type" value="Genomic_DNA"/>
</dbReference>
<dbReference type="RefSeq" id="WP_093423283.1">
    <property type="nucleotide sequence ID" value="NZ_FOZX01000013.1"/>
</dbReference>